<organism evidence="5 6">
    <name type="scientific">Escallonia rubra</name>
    <dbReference type="NCBI Taxonomy" id="112253"/>
    <lineage>
        <taxon>Eukaryota</taxon>
        <taxon>Viridiplantae</taxon>
        <taxon>Streptophyta</taxon>
        <taxon>Embryophyta</taxon>
        <taxon>Tracheophyta</taxon>
        <taxon>Spermatophyta</taxon>
        <taxon>Magnoliopsida</taxon>
        <taxon>eudicotyledons</taxon>
        <taxon>Gunneridae</taxon>
        <taxon>Pentapetalae</taxon>
        <taxon>asterids</taxon>
        <taxon>campanulids</taxon>
        <taxon>Escalloniales</taxon>
        <taxon>Escalloniaceae</taxon>
        <taxon>Escallonia</taxon>
    </lineage>
</organism>
<dbReference type="InterPro" id="IPR000010">
    <property type="entry name" value="Cystatin_dom"/>
</dbReference>
<evidence type="ECO:0000256" key="1">
    <source>
        <dbReference type="ARBA" id="ARBA00022690"/>
    </source>
</evidence>
<name>A0AA88RIB1_9ASTE</name>
<proteinExistence type="predicted"/>
<gene>
    <name evidence="5" type="ORF">RJ640_010062</name>
</gene>
<dbReference type="EMBL" id="JAVXUO010001076">
    <property type="protein sequence ID" value="KAK2986228.1"/>
    <property type="molecule type" value="Genomic_DNA"/>
</dbReference>
<dbReference type="GO" id="GO:0004869">
    <property type="term" value="F:cysteine-type endopeptidase inhibitor activity"/>
    <property type="evidence" value="ECO:0007669"/>
    <property type="project" value="UniProtKB-KW"/>
</dbReference>
<keyword evidence="6" id="KW-1185">Reference proteome</keyword>
<comment type="caution">
    <text evidence="5">The sequence shown here is derived from an EMBL/GenBank/DDBJ whole genome shotgun (WGS) entry which is preliminary data.</text>
</comment>
<dbReference type="SUPFAM" id="SSF54403">
    <property type="entry name" value="Cystatin/monellin"/>
    <property type="match status" value="1"/>
</dbReference>
<dbReference type="Gene3D" id="3.10.450.10">
    <property type="match status" value="1"/>
</dbReference>
<evidence type="ECO:0000259" key="4">
    <source>
        <dbReference type="SMART" id="SM00043"/>
    </source>
</evidence>
<evidence type="ECO:0000313" key="5">
    <source>
        <dbReference type="EMBL" id="KAK2986228.1"/>
    </source>
</evidence>
<keyword evidence="1" id="KW-0646">Protease inhibitor</keyword>
<dbReference type="AlphaFoldDB" id="A0AA88RIB1"/>
<feature type="region of interest" description="Disordered" evidence="3">
    <location>
        <begin position="82"/>
        <end position="101"/>
    </location>
</feature>
<evidence type="ECO:0000256" key="3">
    <source>
        <dbReference type="SAM" id="MobiDB-lite"/>
    </source>
</evidence>
<dbReference type="CDD" id="cd00042">
    <property type="entry name" value="CY"/>
    <property type="match status" value="1"/>
</dbReference>
<dbReference type="Proteomes" id="UP001187471">
    <property type="component" value="Unassembled WGS sequence"/>
</dbReference>
<evidence type="ECO:0000313" key="6">
    <source>
        <dbReference type="Proteomes" id="UP001187471"/>
    </source>
</evidence>
<accession>A0AA88RIB1</accession>
<sequence>MEVKLRTSSIFTEKERGQEATTESVHSLSSKQSSIKANKIKKKIGGTKVVVVRATVRVFDLIAIMPSGVVFTRSTGETVARQRLSGKRKRDDGEEEYAGRGCSKKWEYPESKLVDFWGDRVSVKQLFDHHKQIEETGGFDVDYVRGSNSVLGMIQPLDDDSGFYPEVEPSSKLAIEDYNKKHGSKYEFEKVVKVNSQVVVGVMFYITFEAKDADGQIRGRRGIDQAYCSKILRARER</sequence>
<keyword evidence="2" id="KW-0789">Thiol protease inhibitor</keyword>
<protein>
    <recommendedName>
        <fullName evidence="4">Cystatin domain-containing protein</fullName>
    </recommendedName>
</protein>
<dbReference type="Pfam" id="PF00031">
    <property type="entry name" value="Cystatin"/>
    <property type="match status" value="1"/>
</dbReference>
<reference evidence="5" key="1">
    <citation type="submission" date="2022-12" db="EMBL/GenBank/DDBJ databases">
        <title>Draft genome assemblies for two species of Escallonia (Escalloniales).</title>
        <authorList>
            <person name="Chanderbali A."/>
            <person name="Dervinis C."/>
            <person name="Anghel I."/>
            <person name="Soltis D."/>
            <person name="Soltis P."/>
            <person name="Zapata F."/>
        </authorList>
    </citation>
    <scope>NUCLEOTIDE SEQUENCE</scope>
    <source>
        <strain evidence="5">UCBG92.1500</strain>
        <tissue evidence="5">Leaf</tissue>
    </source>
</reference>
<dbReference type="SMART" id="SM00043">
    <property type="entry name" value="CY"/>
    <property type="match status" value="1"/>
</dbReference>
<feature type="domain" description="Cystatin" evidence="4">
    <location>
        <begin position="149"/>
        <end position="236"/>
    </location>
</feature>
<dbReference type="PANTHER" id="PTHR31260">
    <property type="entry name" value="CYSTATIN/MONELLIN SUPERFAMILY PROTEIN"/>
    <property type="match status" value="1"/>
</dbReference>
<dbReference type="PANTHER" id="PTHR31260:SF28">
    <property type="entry name" value="CYSTATIN DOMAIN PROTEIN"/>
    <property type="match status" value="1"/>
</dbReference>
<dbReference type="InterPro" id="IPR006462">
    <property type="entry name" value="MS5"/>
</dbReference>
<dbReference type="InterPro" id="IPR046350">
    <property type="entry name" value="Cystatin_sf"/>
</dbReference>
<evidence type="ECO:0000256" key="2">
    <source>
        <dbReference type="ARBA" id="ARBA00022704"/>
    </source>
</evidence>